<evidence type="ECO:0000313" key="3">
    <source>
        <dbReference type="Proteomes" id="UP000266723"/>
    </source>
</evidence>
<gene>
    <name evidence="2" type="ORF">DY000_02032866</name>
</gene>
<accession>A0ABQ7DTC6</accession>
<keyword evidence="1" id="KW-0812">Transmembrane</keyword>
<protein>
    <recommendedName>
        <fullName evidence="4">Nicastrin</fullName>
    </recommendedName>
</protein>
<reference evidence="2 3" key="1">
    <citation type="journal article" date="2020" name="BMC Genomics">
        <title>Intraspecific diversification of the crop wild relative Brassica cretica Lam. using demographic model selection.</title>
        <authorList>
            <person name="Kioukis A."/>
            <person name="Michalopoulou V.A."/>
            <person name="Briers L."/>
            <person name="Pirintsos S."/>
            <person name="Studholme D.J."/>
            <person name="Pavlidis P."/>
            <person name="Sarris P.F."/>
        </authorList>
    </citation>
    <scope>NUCLEOTIDE SEQUENCE [LARGE SCALE GENOMIC DNA]</scope>
    <source>
        <strain evidence="3">cv. PFS-1207/04</strain>
    </source>
</reference>
<dbReference type="PANTHER" id="PTHR21092:SF0">
    <property type="entry name" value="NICASTRIN"/>
    <property type="match status" value="1"/>
</dbReference>
<sequence length="164" mass="18500">MVTRFHALGSYDEVIHIKYVPAYSTRLKYNDGAWTILPQNTSDSIAEPTKCVSKQRVTRREHAWSPRPGKLFSLRTVYVPAYSTRLKYADGAWTILPQNTSDSMGMVDPIWAERNWNTIGVQVYTVQYSAYDNAVLVAGITVTTLAYIGIMVAKSFITKALKQD</sequence>
<dbReference type="EMBL" id="QGKV02000649">
    <property type="protein sequence ID" value="KAF3580776.1"/>
    <property type="molecule type" value="Genomic_DNA"/>
</dbReference>
<comment type="caution">
    <text evidence="2">The sequence shown here is derived from an EMBL/GenBank/DDBJ whole genome shotgun (WGS) entry which is preliminary data.</text>
</comment>
<dbReference type="InterPro" id="IPR008710">
    <property type="entry name" value="Nicastrin"/>
</dbReference>
<keyword evidence="1" id="KW-1133">Transmembrane helix</keyword>
<keyword evidence="1" id="KW-0472">Membrane</keyword>
<evidence type="ECO:0008006" key="4">
    <source>
        <dbReference type="Google" id="ProtNLM"/>
    </source>
</evidence>
<name>A0ABQ7DTC6_BRACR</name>
<organism evidence="2 3">
    <name type="scientific">Brassica cretica</name>
    <name type="common">Mustard</name>
    <dbReference type="NCBI Taxonomy" id="69181"/>
    <lineage>
        <taxon>Eukaryota</taxon>
        <taxon>Viridiplantae</taxon>
        <taxon>Streptophyta</taxon>
        <taxon>Embryophyta</taxon>
        <taxon>Tracheophyta</taxon>
        <taxon>Spermatophyta</taxon>
        <taxon>Magnoliopsida</taxon>
        <taxon>eudicotyledons</taxon>
        <taxon>Gunneridae</taxon>
        <taxon>Pentapetalae</taxon>
        <taxon>rosids</taxon>
        <taxon>malvids</taxon>
        <taxon>Brassicales</taxon>
        <taxon>Brassicaceae</taxon>
        <taxon>Brassiceae</taxon>
        <taxon>Brassica</taxon>
    </lineage>
</organism>
<evidence type="ECO:0000256" key="1">
    <source>
        <dbReference type="SAM" id="Phobius"/>
    </source>
</evidence>
<evidence type="ECO:0000313" key="2">
    <source>
        <dbReference type="EMBL" id="KAF3580776.1"/>
    </source>
</evidence>
<dbReference type="Proteomes" id="UP000266723">
    <property type="component" value="Unassembled WGS sequence"/>
</dbReference>
<proteinExistence type="predicted"/>
<dbReference type="PANTHER" id="PTHR21092">
    <property type="entry name" value="NICASTRIN"/>
    <property type="match status" value="1"/>
</dbReference>
<feature type="transmembrane region" description="Helical" evidence="1">
    <location>
        <begin position="134"/>
        <end position="153"/>
    </location>
</feature>
<keyword evidence="3" id="KW-1185">Reference proteome</keyword>